<accession>F5Z6X2</accession>
<name>F5Z6X2_ALTNA</name>
<evidence type="ECO:0000313" key="1">
    <source>
        <dbReference type="EMBL" id="AEF05635.1"/>
    </source>
</evidence>
<gene>
    <name evidence="1" type="ordered locus">ambt_20720</name>
</gene>
<dbReference type="RefSeq" id="WP_013786542.1">
    <property type="nucleotide sequence ID" value="NC_015554.1"/>
</dbReference>
<dbReference type="EMBL" id="CP002339">
    <property type="protein sequence ID" value="AEF05635.1"/>
    <property type="molecule type" value="Genomic_DNA"/>
</dbReference>
<dbReference type="AlphaFoldDB" id="F5Z6X2"/>
<dbReference type="Proteomes" id="UP000000683">
    <property type="component" value="Chromosome"/>
</dbReference>
<protein>
    <submittedName>
        <fullName evidence="1">Uncharacterized protein</fullName>
    </submittedName>
</protein>
<proteinExistence type="predicted"/>
<evidence type="ECO:0000313" key="2">
    <source>
        <dbReference type="Proteomes" id="UP000000683"/>
    </source>
</evidence>
<dbReference type="KEGG" id="alt:ambt_20720"/>
<organism evidence="1 2">
    <name type="scientific">Alteromonas naphthalenivorans</name>
    <dbReference type="NCBI Taxonomy" id="715451"/>
    <lineage>
        <taxon>Bacteria</taxon>
        <taxon>Pseudomonadati</taxon>
        <taxon>Pseudomonadota</taxon>
        <taxon>Gammaproteobacteria</taxon>
        <taxon>Alteromonadales</taxon>
        <taxon>Alteromonadaceae</taxon>
        <taxon>Alteromonas/Salinimonas group</taxon>
        <taxon>Alteromonas</taxon>
    </lineage>
</organism>
<dbReference type="HOGENOM" id="CLU_3163883_0_0_6"/>
<sequence length="47" mass="5687">MRRGQKNYPEECDLGIYPEKRELSTKEEVAKIRGHSWENLFTACWWT</sequence>
<reference evidence="1 2" key="1">
    <citation type="journal article" date="2011" name="J. Bacteriol.">
        <title>Complete genome sequence of the polycyclic aromatic hydrocarbon-degrading bacterium Alteromonas sp. strain SN2.</title>
        <authorList>
            <person name="Jin H.M."/>
            <person name="Jeong H."/>
            <person name="Moon E.J."/>
            <person name="Math R.K."/>
            <person name="Lee K."/>
            <person name="Kim H.J."/>
            <person name="Jeon C.O."/>
            <person name="Oh T.K."/>
            <person name="Kim J.F."/>
        </authorList>
    </citation>
    <scope>NUCLEOTIDE SEQUENCE [LARGE SCALE GENOMIC DNA]</scope>
    <source>
        <strain evidence="2">JCM 17741 / KACC 18427 / KCTC 11700BP / SN2</strain>
    </source>
</reference>
<keyword evidence="2" id="KW-1185">Reference proteome</keyword>